<dbReference type="Proteomes" id="UP000006055">
    <property type="component" value="Chromosome"/>
</dbReference>
<keyword evidence="8" id="KW-1185">Reference proteome</keyword>
<protein>
    <recommendedName>
        <fullName evidence="4">Aspartate carbamoyltransferase regulatory chain</fullName>
    </recommendedName>
</protein>
<dbReference type="InterPro" id="IPR002801">
    <property type="entry name" value="Asp_carbamoylTrfase_reg"/>
</dbReference>
<comment type="cofactor">
    <cofactor evidence="4">
        <name>Zn(2+)</name>
        <dbReference type="ChEBI" id="CHEBI:29105"/>
    </cofactor>
    <text evidence="4">Binds 1 zinc ion per subunit.</text>
</comment>
<dbReference type="InterPro" id="IPR020545">
    <property type="entry name" value="Asp_carbamoyltransf_reg_N"/>
</dbReference>
<dbReference type="GO" id="GO:0006221">
    <property type="term" value="P:pyrimidine nucleotide biosynthetic process"/>
    <property type="evidence" value="ECO:0007669"/>
    <property type="project" value="UniProtKB-UniRule"/>
</dbReference>
<feature type="binding site" evidence="4">
    <location>
        <position position="140"/>
    </location>
    <ligand>
        <name>Zn(2+)</name>
        <dbReference type="ChEBI" id="CHEBI:29105"/>
    </ligand>
</feature>
<dbReference type="HOGENOM" id="CLU_128576_0_0_7"/>
<comment type="subunit">
    <text evidence="4">Contains catalytic and regulatory chains.</text>
</comment>
<feature type="binding site" evidence="4">
    <location>
        <position position="143"/>
    </location>
    <ligand>
        <name>Zn(2+)</name>
        <dbReference type="ChEBI" id="CHEBI:29105"/>
    </ligand>
</feature>
<dbReference type="RefSeq" id="WP_014810405.1">
    <property type="nucleotide sequence ID" value="NC_018025.1"/>
</dbReference>
<feature type="binding site" evidence="4">
    <location>
        <position position="117"/>
    </location>
    <ligand>
        <name>Zn(2+)</name>
        <dbReference type="ChEBI" id="CHEBI:29105"/>
    </ligand>
</feature>
<dbReference type="Gene3D" id="2.30.30.20">
    <property type="entry name" value="Aspartate carbamoyltransferase regulatory subunit, C-terminal domain"/>
    <property type="match status" value="1"/>
</dbReference>
<dbReference type="eggNOG" id="COG1781">
    <property type="taxonomic scope" value="Bacteria"/>
</dbReference>
<dbReference type="Pfam" id="PF01948">
    <property type="entry name" value="PyrI"/>
    <property type="match status" value="1"/>
</dbReference>
<dbReference type="InterPro" id="IPR036793">
    <property type="entry name" value="Asp_carbatrfase_reg_N_sf"/>
</dbReference>
<dbReference type="Pfam" id="PF02748">
    <property type="entry name" value="PyrI_C"/>
    <property type="match status" value="1"/>
</dbReference>
<comment type="similarity">
    <text evidence="4">Belongs to the PyrI family.</text>
</comment>
<sequence>MKERTVTIAKIERGIVIDHIPEGKALLISQLLGLNRLARETGDIVAIGINFESPSMKRKDIIKVENLSLTRDMLNVVSLIAPHATITRIYNGSVIEKHKVEIPKRVGDIVICPDRFCITNHEEVPGKFLVVREDPITLRCYYCETEFFGPLIKYKEKELSTR</sequence>
<dbReference type="SUPFAM" id="SSF57825">
    <property type="entry name" value="Aspartate carbamoyltransferase, Regulatory-chain, C-terminal domain"/>
    <property type="match status" value="1"/>
</dbReference>
<comment type="function">
    <text evidence="4">Involved in allosteric regulation of aspartate carbamoyltransferase.</text>
</comment>
<feature type="domain" description="Aspartate carbamoyltransferase regulatory subunit C-terminal" evidence="6">
    <location>
        <begin position="106"/>
        <end position="147"/>
    </location>
</feature>
<feature type="domain" description="Aspartate carbamoyltransferase regulatory subunit N-terminal" evidence="5">
    <location>
        <begin position="7"/>
        <end position="101"/>
    </location>
</feature>
<evidence type="ECO:0000313" key="7">
    <source>
        <dbReference type="EMBL" id="AFM25263.1"/>
    </source>
</evidence>
<evidence type="ECO:0000256" key="3">
    <source>
        <dbReference type="ARBA" id="ARBA00022975"/>
    </source>
</evidence>
<keyword evidence="2 4" id="KW-0862">Zinc</keyword>
<dbReference type="InterPro" id="IPR020542">
    <property type="entry name" value="Asp_carbamoyltrfase_reg_C"/>
</dbReference>
<dbReference type="STRING" id="706587.Desti_2583"/>
<evidence type="ECO:0000256" key="1">
    <source>
        <dbReference type="ARBA" id="ARBA00022723"/>
    </source>
</evidence>
<evidence type="ECO:0000259" key="5">
    <source>
        <dbReference type="Pfam" id="PF01948"/>
    </source>
</evidence>
<evidence type="ECO:0000256" key="4">
    <source>
        <dbReference type="HAMAP-Rule" id="MF_00002"/>
    </source>
</evidence>
<dbReference type="KEGG" id="dti:Desti_2583"/>
<dbReference type="HAMAP" id="MF_00002">
    <property type="entry name" value="Asp_carb_tr_reg"/>
    <property type="match status" value="1"/>
</dbReference>
<organism evidence="7 8">
    <name type="scientific">Desulfomonile tiedjei (strain ATCC 49306 / DSM 6799 / DCB-1)</name>
    <dbReference type="NCBI Taxonomy" id="706587"/>
    <lineage>
        <taxon>Bacteria</taxon>
        <taxon>Pseudomonadati</taxon>
        <taxon>Thermodesulfobacteriota</taxon>
        <taxon>Desulfomonilia</taxon>
        <taxon>Desulfomonilales</taxon>
        <taxon>Desulfomonilaceae</taxon>
        <taxon>Desulfomonile</taxon>
    </lineage>
</organism>
<dbReference type="AlphaFoldDB" id="I4C6S2"/>
<gene>
    <name evidence="4" type="primary">pyrI</name>
    <name evidence="7" type="ordered locus">Desti_2583</name>
</gene>
<proteinExistence type="inferred from homology"/>
<dbReference type="GO" id="GO:0006207">
    <property type="term" value="P:'de novo' pyrimidine nucleobase biosynthetic process"/>
    <property type="evidence" value="ECO:0007669"/>
    <property type="project" value="InterPro"/>
</dbReference>
<dbReference type="GO" id="GO:0009347">
    <property type="term" value="C:aspartate carbamoyltransferase complex"/>
    <property type="evidence" value="ECO:0007669"/>
    <property type="project" value="InterPro"/>
</dbReference>
<dbReference type="PANTHER" id="PTHR35805">
    <property type="entry name" value="ASPARTATE CARBAMOYLTRANSFERASE REGULATORY CHAIN"/>
    <property type="match status" value="1"/>
</dbReference>
<dbReference type="GO" id="GO:0046872">
    <property type="term" value="F:metal ion binding"/>
    <property type="evidence" value="ECO:0007669"/>
    <property type="project" value="UniProtKB-KW"/>
</dbReference>
<evidence type="ECO:0000313" key="8">
    <source>
        <dbReference type="Proteomes" id="UP000006055"/>
    </source>
</evidence>
<evidence type="ECO:0000259" key="6">
    <source>
        <dbReference type="Pfam" id="PF02748"/>
    </source>
</evidence>
<dbReference type="PANTHER" id="PTHR35805:SF1">
    <property type="entry name" value="ASPARTATE CARBAMOYLTRANSFERASE REGULATORY CHAIN"/>
    <property type="match status" value="1"/>
</dbReference>
<accession>I4C6S2</accession>
<dbReference type="SUPFAM" id="SSF54893">
    <property type="entry name" value="Aspartate carbamoyltransferase, Regulatory-chain, N-terminal domain"/>
    <property type="match status" value="1"/>
</dbReference>
<dbReference type="OrthoDB" id="5599321at2"/>
<keyword evidence="1 4" id="KW-0479">Metal-binding</keyword>
<reference evidence="8" key="1">
    <citation type="submission" date="2012-06" db="EMBL/GenBank/DDBJ databases">
        <title>Complete sequence of chromosome of Desulfomonile tiedjei DSM 6799.</title>
        <authorList>
            <person name="Lucas S."/>
            <person name="Copeland A."/>
            <person name="Lapidus A."/>
            <person name="Glavina del Rio T."/>
            <person name="Dalin E."/>
            <person name="Tice H."/>
            <person name="Bruce D."/>
            <person name="Goodwin L."/>
            <person name="Pitluck S."/>
            <person name="Peters L."/>
            <person name="Ovchinnikova G."/>
            <person name="Zeytun A."/>
            <person name="Lu M."/>
            <person name="Kyrpides N."/>
            <person name="Mavromatis K."/>
            <person name="Ivanova N."/>
            <person name="Brettin T."/>
            <person name="Detter J.C."/>
            <person name="Han C."/>
            <person name="Larimer F."/>
            <person name="Land M."/>
            <person name="Hauser L."/>
            <person name="Markowitz V."/>
            <person name="Cheng J.-F."/>
            <person name="Hugenholtz P."/>
            <person name="Woyke T."/>
            <person name="Wu D."/>
            <person name="Spring S."/>
            <person name="Schroeder M."/>
            <person name="Brambilla E."/>
            <person name="Klenk H.-P."/>
            <person name="Eisen J.A."/>
        </authorList>
    </citation>
    <scope>NUCLEOTIDE SEQUENCE [LARGE SCALE GENOMIC DNA]</scope>
    <source>
        <strain evidence="8">ATCC 49306 / DSM 6799 / DCB-1</strain>
    </source>
</reference>
<name>I4C6S2_DESTA</name>
<feature type="binding site" evidence="4">
    <location>
        <position position="112"/>
    </location>
    <ligand>
        <name>Zn(2+)</name>
        <dbReference type="ChEBI" id="CHEBI:29105"/>
    </ligand>
</feature>
<evidence type="ECO:0000256" key="2">
    <source>
        <dbReference type="ARBA" id="ARBA00022833"/>
    </source>
</evidence>
<keyword evidence="3 4" id="KW-0665">Pyrimidine biosynthesis</keyword>
<dbReference type="InterPro" id="IPR036792">
    <property type="entry name" value="Asp_carbatrfase_reg_C_sf"/>
</dbReference>
<keyword evidence="7" id="KW-0808">Transferase</keyword>
<dbReference type="GO" id="GO:0016740">
    <property type="term" value="F:transferase activity"/>
    <property type="evidence" value="ECO:0007669"/>
    <property type="project" value="UniProtKB-KW"/>
</dbReference>
<dbReference type="Gene3D" id="3.30.70.140">
    <property type="entry name" value="Aspartate carbamoyltransferase regulatory subunit, N-terminal domain"/>
    <property type="match status" value="1"/>
</dbReference>
<dbReference type="EMBL" id="CP003360">
    <property type="protein sequence ID" value="AFM25263.1"/>
    <property type="molecule type" value="Genomic_DNA"/>
</dbReference>